<proteinExistence type="predicted"/>
<dbReference type="InterPro" id="IPR050796">
    <property type="entry name" value="SCF_F-box_component"/>
</dbReference>
<dbReference type="SUPFAM" id="SSF81383">
    <property type="entry name" value="F-box domain"/>
    <property type="match status" value="1"/>
</dbReference>
<dbReference type="InterPro" id="IPR013187">
    <property type="entry name" value="F-box-assoc_dom_typ3"/>
</dbReference>
<keyword evidence="2" id="KW-1185">Reference proteome</keyword>
<dbReference type="InterPro" id="IPR017451">
    <property type="entry name" value="F-box-assoc_interact_dom"/>
</dbReference>
<dbReference type="PROSITE" id="PS50181">
    <property type="entry name" value="FBOX"/>
    <property type="match status" value="1"/>
</dbReference>
<dbReference type="InterPro" id="IPR001810">
    <property type="entry name" value="F-box_dom"/>
</dbReference>
<evidence type="ECO:0000259" key="1">
    <source>
        <dbReference type="PROSITE" id="PS50181"/>
    </source>
</evidence>
<sequence length="379" mass="43652">MDAKKTVGTGLDLPMNVMLEILKRLPAKSLARLNFVCKQWHSWLHLPYFAKLQSEHASRNPKIYVINTWLAWDDNLGQNTLRIYSFSEDGGRVMLSDKFAIPITVKDDFSISNACHGLISFYGARYVFVANPRTRKFRALKEASFHQSRVLGGELIFPNVGLGFSLETGEYKVARVSGRERRCEVLTLGKDVSWRDIGAVRFPLSRYRPAYMNGALYWTTIEHPGLERIVRFDVCREEFTGIELPPSWSPQPFRGKRRLYFGVLWGSLCLAAWRAPLLDLHVIDDNKSTWASKRRNIHSRKIEARLNMGCIKLIDWIKDMTAVAIHKDKVLIFCELSMNWVYHDLRSNTSSIIRLPNDEPFLLTNSRPFACEESIVRVP</sequence>
<reference evidence="2" key="1">
    <citation type="journal article" date="2015" name="Nat. Genet.">
        <title>The pineapple genome and the evolution of CAM photosynthesis.</title>
        <authorList>
            <person name="Ming R."/>
            <person name="VanBuren R."/>
            <person name="Wai C.M."/>
            <person name="Tang H."/>
            <person name="Schatz M.C."/>
            <person name="Bowers J.E."/>
            <person name="Lyons E."/>
            <person name="Wang M.L."/>
            <person name="Chen J."/>
            <person name="Biggers E."/>
            <person name="Zhang J."/>
            <person name="Huang L."/>
            <person name="Zhang L."/>
            <person name="Miao W."/>
            <person name="Zhang J."/>
            <person name="Ye Z."/>
            <person name="Miao C."/>
            <person name="Lin Z."/>
            <person name="Wang H."/>
            <person name="Zhou H."/>
            <person name="Yim W.C."/>
            <person name="Priest H.D."/>
            <person name="Zheng C."/>
            <person name="Woodhouse M."/>
            <person name="Edger P.P."/>
            <person name="Guyot R."/>
            <person name="Guo H.B."/>
            <person name="Guo H."/>
            <person name="Zheng G."/>
            <person name="Singh R."/>
            <person name="Sharma A."/>
            <person name="Min X."/>
            <person name="Zheng Y."/>
            <person name="Lee H."/>
            <person name="Gurtowski J."/>
            <person name="Sedlazeck F.J."/>
            <person name="Harkess A."/>
            <person name="McKain M.R."/>
            <person name="Liao Z."/>
            <person name="Fang J."/>
            <person name="Liu J."/>
            <person name="Zhang X."/>
            <person name="Zhang Q."/>
            <person name="Hu W."/>
            <person name="Qin Y."/>
            <person name="Wang K."/>
            <person name="Chen L.Y."/>
            <person name="Shirley N."/>
            <person name="Lin Y.R."/>
            <person name="Liu L.Y."/>
            <person name="Hernandez A.G."/>
            <person name="Wright C.L."/>
            <person name="Bulone V."/>
            <person name="Tuskan G.A."/>
            <person name="Heath K."/>
            <person name="Zee F."/>
            <person name="Moore P.H."/>
            <person name="Sunkar R."/>
            <person name="Leebens-Mack J.H."/>
            <person name="Mockler T."/>
            <person name="Bennetzen J.L."/>
            <person name="Freeling M."/>
            <person name="Sankoff D."/>
            <person name="Paterson A.H."/>
            <person name="Zhu X."/>
            <person name="Yang X."/>
            <person name="Smith J.A."/>
            <person name="Cushman J.C."/>
            <person name="Paull R.E."/>
            <person name="Yu Q."/>
        </authorList>
    </citation>
    <scope>NUCLEOTIDE SEQUENCE [LARGE SCALE GENOMIC DNA]</scope>
    <source>
        <strain evidence="2">cv. F153</strain>
    </source>
</reference>
<evidence type="ECO:0000313" key="2">
    <source>
        <dbReference type="Proteomes" id="UP000515123"/>
    </source>
</evidence>
<dbReference type="RefSeq" id="XP_020108892.1">
    <property type="nucleotide sequence ID" value="XM_020253303.1"/>
</dbReference>
<dbReference type="Proteomes" id="UP000515123">
    <property type="component" value="Linkage group 18"/>
</dbReference>
<dbReference type="PANTHER" id="PTHR31672">
    <property type="entry name" value="BNACNNG10540D PROTEIN"/>
    <property type="match status" value="1"/>
</dbReference>
<dbReference type="Pfam" id="PF00646">
    <property type="entry name" value="F-box"/>
    <property type="match status" value="1"/>
</dbReference>
<reference evidence="3 4" key="2">
    <citation type="submission" date="2025-04" db="UniProtKB">
        <authorList>
            <consortium name="RefSeq"/>
        </authorList>
    </citation>
    <scope>IDENTIFICATION</scope>
    <source>
        <tissue evidence="3 4">Leaf</tissue>
    </source>
</reference>
<dbReference type="AlphaFoldDB" id="A0A6P5GJN1"/>
<dbReference type="GeneID" id="109724465"/>
<dbReference type="OrthoDB" id="601306at2759"/>
<dbReference type="Pfam" id="PF08268">
    <property type="entry name" value="FBA_3"/>
    <property type="match status" value="1"/>
</dbReference>
<dbReference type="InterPro" id="IPR036047">
    <property type="entry name" value="F-box-like_dom_sf"/>
</dbReference>
<dbReference type="SMART" id="SM00256">
    <property type="entry name" value="FBOX"/>
    <property type="match status" value="1"/>
</dbReference>
<dbReference type="Gene3D" id="1.20.1280.50">
    <property type="match status" value="1"/>
</dbReference>
<dbReference type="RefSeq" id="XP_020108891.1">
    <property type="nucleotide sequence ID" value="XM_020253302.1"/>
</dbReference>
<accession>A0A6P5GJN1</accession>
<organism evidence="3">
    <name type="scientific">Ananas comosus</name>
    <name type="common">Pineapple</name>
    <name type="synonym">Ananas ananas</name>
    <dbReference type="NCBI Taxonomy" id="4615"/>
    <lineage>
        <taxon>Eukaryota</taxon>
        <taxon>Viridiplantae</taxon>
        <taxon>Streptophyta</taxon>
        <taxon>Embryophyta</taxon>
        <taxon>Tracheophyta</taxon>
        <taxon>Spermatophyta</taxon>
        <taxon>Magnoliopsida</taxon>
        <taxon>Liliopsida</taxon>
        <taxon>Poales</taxon>
        <taxon>Bromeliaceae</taxon>
        <taxon>Bromelioideae</taxon>
        <taxon>Ananas</taxon>
    </lineage>
</organism>
<feature type="domain" description="F-box" evidence="1">
    <location>
        <begin position="7"/>
        <end position="52"/>
    </location>
</feature>
<evidence type="ECO:0000313" key="4">
    <source>
        <dbReference type="RefSeq" id="XP_020108892.1"/>
    </source>
</evidence>
<gene>
    <name evidence="3 4" type="primary">LOC109724465</name>
</gene>
<protein>
    <submittedName>
        <fullName evidence="3 4">F-box protein At1g47730</fullName>
    </submittedName>
</protein>
<dbReference type="NCBIfam" id="TIGR01640">
    <property type="entry name" value="F_box_assoc_1"/>
    <property type="match status" value="1"/>
</dbReference>
<name>A0A6P5GJN1_ANACO</name>
<dbReference type="PANTHER" id="PTHR31672:SF13">
    <property type="entry name" value="F-BOX PROTEIN CPR30-LIKE"/>
    <property type="match status" value="1"/>
</dbReference>
<evidence type="ECO:0000313" key="3">
    <source>
        <dbReference type="RefSeq" id="XP_020108891.1"/>
    </source>
</evidence>